<proteinExistence type="predicted"/>
<evidence type="ECO:0000256" key="1">
    <source>
        <dbReference type="SAM" id="Phobius"/>
    </source>
</evidence>
<keyword evidence="1" id="KW-0472">Membrane</keyword>
<keyword evidence="1" id="KW-0812">Transmembrane</keyword>
<comment type="caution">
    <text evidence="2">The sequence shown here is derived from an EMBL/GenBank/DDBJ whole genome shotgun (WGS) entry which is preliminary data.</text>
</comment>
<keyword evidence="3" id="KW-1185">Reference proteome</keyword>
<feature type="transmembrane region" description="Helical" evidence="1">
    <location>
        <begin position="178"/>
        <end position="201"/>
    </location>
</feature>
<evidence type="ECO:0000313" key="2">
    <source>
        <dbReference type="EMBL" id="MCL6422550.1"/>
    </source>
</evidence>
<reference evidence="2" key="1">
    <citation type="submission" date="2022-02" db="EMBL/GenBank/DDBJ databases">
        <authorList>
            <person name="Lee M."/>
            <person name="Kim S.-J."/>
            <person name="Jung M.-Y."/>
        </authorList>
    </citation>
    <scope>NUCLEOTIDE SEQUENCE</scope>
    <source>
        <strain evidence="2">JHP9</strain>
    </source>
</reference>
<dbReference type="RefSeq" id="WP_249736646.1">
    <property type="nucleotide sequence ID" value="NZ_JAKNCJ010000001.1"/>
</dbReference>
<keyword evidence="1" id="KW-1133">Transmembrane helix</keyword>
<accession>A0ABT0QXZ9</accession>
<feature type="transmembrane region" description="Helical" evidence="1">
    <location>
        <begin position="6"/>
        <end position="26"/>
    </location>
</feature>
<dbReference type="EMBL" id="JAKNCJ010000001">
    <property type="protein sequence ID" value="MCL6422550.1"/>
    <property type="molecule type" value="Genomic_DNA"/>
</dbReference>
<protein>
    <submittedName>
        <fullName evidence="2">Uncharacterized protein</fullName>
    </submittedName>
</protein>
<organism evidence="2 3">
    <name type="scientific">Brachybacterium equifaecis</name>
    <dbReference type="NCBI Taxonomy" id="2910770"/>
    <lineage>
        <taxon>Bacteria</taxon>
        <taxon>Bacillati</taxon>
        <taxon>Actinomycetota</taxon>
        <taxon>Actinomycetes</taxon>
        <taxon>Micrococcales</taxon>
        <taxon>Dermabacteraceae</taxon>
        <taxon>Brachybacterium</taxon>
    </lineage>
</organism>
<feature type="transmembrane region" description="Helical" evidence="1">
    <location>
        <begin position="270"/>
        <end position="295"/>
    </location>
</feature>
<dbReference type="Proteomes" id="UP001203761">
    <property type="component" value="Unassembled WGS sequence"/>
</dbReference>
<feature type="transmembrane region" description="Helical" evidence="1">
    <location>
        <begin position="120"/>
        <end position="138"/>
    </location>
</feature>
<feature type="transmembrane region" description="Helical" evidence="1">
    <location>
        <begin position="80"/>
        <end position="99"/>
    </location>
</feature>
<gene>
    <name evidence="2" type="ORF">Bequi_03980</name>
</gene>
<feature type="transmembrane region" description="Helical" evidence="1">
    <location>
        <begin position="38"/>
        <end position="60"/>
    </location>
</feature>
<name>A0ABT0QXZ9_9MICO</name>
<feature type="transmembrane region" description="Helical" evidence="1">
    <location>
        <begin position="221"/>
        <end position="242"/>
    </location>
</feature>
<evidence type="ECO:0000313" key="3">
    <source>
        <dbReference type="Proteomes" id="UP001203761"/>
    </source>
</evidence>
<sequence length="321" mass="31794">MSASLAFLIMLVPLAAVLLLGLAAWLGTERTGLHRGALAARWIGLLAGGAVMIAMLALSVSGTWPGGRLGLGALTGTAPIVGAGVLILAILIGELTIPAHGAERAGSLVPRSLGSIVPRTAAAITAGTVLLFIGLSAITSRQGSADDLGNPGRSFSYGRVLADGTQVTGSIGPFPGTWYTVPAGAAALLLLVLAVIAILVIHRRRPSLDAADALLRSRSLVSVLGAVVLGLSLVTAAFASFAQHAYRGALLNAADLAPEAGPRLLGLPDAAVAAAGAAVVLAFVGSLAGMLMVCIPSVLARGTRTRAAAATAPAVIAGTPA</sequence>